<protein>
    <submittedName>
        <fullName evidence="3">Translation initiation factor IF-2-like</fullName>
    </submittedName>
</protein>
<organism evidence="2 3">
    <name type="scientific">Camelus ferus</name>
    <name type="common">Wild bactrian camel</name>
    <name type="synonym">Camelus bactrianus ferus</name>
    <dbReference type="NCBI Taxonomy" id="419612"/>
    <lineage>
        <taxon>Eukaryota</taxon>
        <taxon>Metazoa</taxon>
        <taxon>Chordata</taxon>
        <taxon>Craniata</taxon>
        <taxon>Vertebrata</taxon>
        <taxon>Euteleostomi</taxon>
        <taxon>Mammalia</taxon>
        <taxon>Eutheria</taxon>
        <taxon>Laurasiatheria</taxon>
        <taxon>Artiodactyla</taxon>
        <taxon>Tylopoda</taxon>
        <taxon>Camelidae</taxon>
        <taxon>Camelus</taxon>
    </lineage>
</organism>
<gene>
    <name evidence="3" type="primary">LOC116657177</name>
</gene>
<dbReference type="AlphaFoldDB" id="A0A8B8RBJ2"/>
<evidence type="ECO:0000256" key="1">
    <source>
        <dbReference type="SAM" id="MobiDB-lite"/>
    </source>
</evidence>
<reference evidence="3" key="1">
    <citation type="submission" date="2025-08" db="UniProtKB">
        <authorList>
            <consortium name="RefSeq"/>
        </authorList>
    </citation>
    <scope>IDENTIFICATION</scope>
    <source>
        <tissue evidence="3">Ear skin</tissue>
    </source>
</reference>
<evidence type="ECO:0000313" key="2">
    <source>
        <dbReference type="Proteomes" id="UP000694856"/>
    </source>
</evidence>
<feature type="region of interest" description="Disordered" evidence="1">
    <location>
        <begin position="1"/>
        <end position="122"/>
    </location>
</feature>
<accession>A0A8B8RBJ2</accession>
<keyword evidence="2" id="KW-1185">Reference proteome</keyword>
<sequence>MKEEEGSPAQPEPSPPRTKWRRWRRANCEAGPRPSPSAPTLAPAGPVRGSPLSSPGRGRGGEGRGAARPTMQSARRRRRRPVAKVKGSGSAAAAAPPCPRARPAPSAAGPSPPRPFFNFTSGFGAKAASKQVPCLRRAAPGAEGRARGGRLPGVGGWREPRAAGSRGSGGETRRRGTCDPNVRASSRDLELVNSDA</sequence>
<feature type="region of interest" description="Disordered" evidence="1">
    <location>
        <begin position="136"/>
        <end position="196"/>
    </location>
</feature>
<proteinExistence type="predicted"/>
<dbReference type="KEGG" id="cfr:116657177"/>
<name>A0A8B8RBJ2_CAMFR</name>
<evidence type="ECO:0000313" key="3">
    <source>
        <dbReference type="RefSeq" id="XP_032314600.1"/>
    </source>
</evidence>
<feature type="compositionally biased region" description="Basic residues" evidence="1">
    <location>
        <begin position="74"/>
        <end position="83"/>
    </location>
</feature>
<feature type="compositionally biased region" description="Low complexity" evidence="1">
    <location>
        <begin position="45"/>
        <end position="56"/>
    </location>
</feature>
<dbReference type="RefSeq" id="XP_032314600.1">
    <property type="nucleotide sequence ID" value="XM_032458709.1"/>
</dbReference>
<dbReference type="Proteomes" id="UP000694856">
    <property type="component" value="Chromosome 17"/>
</dbReference>
<dbReference type="GeneID" id="116657177"/>